<evidence type="ECO:0000256" key="3">
    <source>
        <dbReference type="ARBA" id="ARBA00022833"/>
    </source>
</evidence>
<dbReference type="Proteomes" id="UP000075714">
    <property type="component" value="Unassembled WGS sequence"/>
</dbReference>
<proteinExistence type="predicted"/>
<dbReference type="GO" id="GO:0008270">
    <property type="term" value="F:zinc ion binding"/>
    <property type="evidence" value="ECO:0007669"/>
    <property type="project" value="UniProtKB-KW"/>
</dbReference>
<dbReference type="InterPro" id="IPR011016">
    <property type="entry name" value="Znf_RING-CH"/>
</dbReference>
<evidence type="ECO:0000259" key="5">
    <source>
        <dbReference type="PROSITE" id="PS51292"/>
    </source>
</evidence>
<feature type="domain" description="RING-CH-type" evidence="5">
    <location>
        <begin position="182"/>
        <end position="256"/>
    </location>
</feature>
<comment type="caution">
    <text evidence="6">The sequence shown here is derived from an EMBL/GenBank/DDBJ whole genome shotgun (WGS) entry which is preliminary data.</text>
</comment>
<feature type="compositionally biased region" description="Acidic residues" evidence="4">
    <location>
        <begin position="143"/>
        <end position="155"/>
    </location>
</feature>
<reference evidence="7" key="1">
    <citation type="journal article" date="2016" name="Nat. Commun.">
        <title>The Gonium pectorale genome demonstrates co-option of cell cycle regulation during the evolution of multicellularity.</title>
        <authorList>
            <person name="Hanschen E.R."/>
            <person name="Marriage T.N."/>
            <person name="Ferris P.J."/>
            <person name="Hamaji T."/>
            <person name="Toyoda A."/>
            <person name="Fujiyama A."/>
            <person name="Neme R."/>
            <person name="Noguchi H."/>
            <person name="Minakuchi Y."/>
            <person name="Suzuki M."/>
            <person name="Kawai-Toyooka H."/>
            <person name="Smith D.R."/>
            <person name="Sparks H."/>
            <person name="Anderson J."/>
            <person name="Bakaric R."/>
            <person name="Luria V."/>
            <person name="Karger A."/>
            <person name="Kirschner M.W."/>
            <person name="Durand P.M."/>
            <person name="Michod R.E."/>
            <person name="Nozaki H."/>
            <person name="Olson B.J."/>
        </authorList>
    </citation>
    <scope>NUCLEOTIDE SEQUENCE [LARGE SCALE GENOMIC DNA]</scope>
    <source>
        <strain evidence="7">NIES-2863</strain>
    </source>
</reference>
<name>A0A150GDK2_GONPE</name>
<feature type="compositionally biased region" description="Basic and acidic residues" evidence="4">
    <location>
        <begin position="60"/>
        <end position="69"/>
    </location>
</feature>
<feature type="compositionally biased region" description="Acidic residues" evidence="4">
    <location>
        <begin position="49"/>
        <end position="59"/>
    </location>
</feature>
<dbReference type="OrthoDB" id="264354at2759"/>
<organism evidence="6 7">
    <name type="scientific">Gonium pectorale</name>
    <name type="common">Green alga</name>
    <dbReference type="NCBI Taxonomy" id="33097"/>
    <lineage>
        <taxon>Eukaryota</taxon>
        <taxon>Viridiplantae</taxon>
        <taxon>Chlorophyta</taxon>
        <taxon>core chlorophytes</taxon>
        <taxon>Chlorophyceae</taxon>
        <taxon>CS clade</taxon>
        <taxon>Chlamydomonadales</taxon>
        <taxon>Volvocaceae</taxon>
        <taxon>Gonium</taxon>
    </lineage>
</organism>
<gene>
    <name evidence="6" type="ORF">GPECTOR_32g465</name>
</gene>
<feature type="region of interest" description="Disordered" evidence="4">
    <location>
        <begin position="1"/>
        <end position="173"/>
    </location>
</feature>
<dbReference type="AlphaFoldDB" id="A0A150GDK2"/>
<feature type="compositionally biased region" description="Polar residues" evidence="4">
    <location>
        <begin position="449"/>
        <end position="458"/>
    </location>
</feature>
<protein>
    <recommendedName>
        <fullName evidence="5">RING-CH-type domain-containing protein</fullName>
    </recommendedName>
</protein>
<sequence length="471" mass="49863">MKLRKKALPDDLPDPLCISDEEDSEKYSDSEYEGEGGEEDDGYLSGIAEGDEEGCSEEGGESKDGHGDEACLLPSSPETGACAGGSGADPVDEDVEGVGTSSRSHAAAAAAVSDRGDDESAVDDDEDRSATAFNPFALLDGIPPEEDEEAEEDEASASQPASQAADHDSDGDDYYVSDGDDGIICGGCECWLCYGPGTCAPCVSGGRSGGAEDELIAPCNVCAGGLRYIHRSCFERWLATSWAIDCPNCRTLYDGSLLDAFSAISPLRSMLVAAVPPGFDMRLPFPAGTAVVFCVAGVLEVSMLCGGTTAMEVLRRIRNVLDDMAAQGGYAGIMLHSFDVTGLVLELGFDAPPAPPPPPARGGAGSGWAPADVAEVLGRMDSQYRNYREWFSALQERVWIAPVMPPPPEVEAERRAMALRQASDRAAQRADQARRRADLLQQQRNQQRHSSGGRNQHSMAGPQGRSGGRRR</sequence>
<keyword evidence="7" id="KW-1185">Reference proteome</keyword>
<dbReference type="Gene3D" id="3.30.40.10">
    <property type="entry name" value="Zinc/RING finger domain, C3HC4 (zinc finger)"/>
    <property type="match status" value="1"/>
</dbReference>
<evidence type="ECO:0000256" key="2">
    <source>
        <dbReference type="ARBA" id="ARBA00022771"/>
    </source>
</evidence>
<dbReference type="PROSITE" id="PS51292">
    <property type="entry name" value="ZF_RING_CH"/>
    <property type="match status" value="1"/>
</dbReference>
<keyword evidence="3" id="KW-0862">Zinc</keyword>
<feature type="compositionally biased region" description="Acidic residues" evidence="4">
    <location>
        <begin position="19"/>
        <end position="42"/>
    </location>
</feature>
<keyword evidence="2" id="KW-0863">Zinc-finger</keyword>
<evidence type="ECO:0000256" key="1">
    <source>
        <dbReference type="ARBA" id="ARBA00022723"/>
    </source>
</evidence>
<dbReference type="SMART" id="SM00744">
    <property type="entry name" value="RINGv"/>
    <property type="match status" value="1"/>
</dbReference>
<feature type="region of interest" description="Disordered" evidence="4">
    <location>
        <begin position="419"/>
        <end position="471"/>
    </location>
</feature>
<evidence type="ECO:0000313" key="6">
    <source>
        <dbReference type="EMBL" id="KXZ47853.1"/>
    </source>
</evidence>
<feature type="compositionally biased region" description="Acidic residues" evidence="4">
    <location>
        <begin position="116"/>
        <end position="127"/>
    </location>
</feature>
<dbReference type="Pfam" id="PF12906">
    <property type="entry name" value="RINGv"/>
    <property type="match status" value="1"/>
</dbReference>
<evidence type="ECO:0000256" key="4">
    <source>
        <dbReference type="SAM" id="MobiDB-lite"/>
    </source>
</evidence>
<dbReference type="InterPro" id="IPR013083">
    <property type="entry name" value="Znf_RING/FYVE/PHD"/>
</dbReference>
<accession>A0A150GDK2</accession>
<keyword evidence="1" id="KW-0479">Metal-binding</keyword>
<feature type="compositionally biased region" description="Basic and acidic residues" evidence="4">
    <location>
        <begin position="419"/>
        <end position="438"/>
    </location>
</feature>
<dbReference type="EMBL" id="LSYV01000033">
    <property type="protein sequence ID" value="KXZ47853.1"/>
    <property type="molecule type" value="Genomic_DNA"/>
</dbReference>
<dbReference type="SUPFAM" id="SSF57850">
    <property type="entry name" value="RING/U-box"/>
    <property type="match status" value="1"/>
</dbReference>
<evidence type="ECO:0000313" key="7">
    <source>
        <dbReference type="Proteomes" id="UP000075714"/>
    </source>
</evidence>